<organism evidence="1">
    <name type="scientific">Anguilla anguilla</name>
    <name type="common">European freshwater eel</name>
    <name type="synonym">Muraena anguilla</name>
    <dbReference type="NCBI Taxonomy" id="7936"/>
    <lineage>
        <taxon>Eukaryota</taxon>
        <taxon>Metazoa</taxon>
        <taxon>Chordata</taxon>
        <taxon>Craniata</taxon>
        <taxon>Vertebrata</taxon>
        <taxon>Euteleostomi</taxon>
        <taxon>Actinopterygii</taxon>
        <taxon>Neopterygii</taxon>
        <taxon>Teleostei</taxon>
        <taxon>Anguilliformes</taxon>
        <taxon>Anguillidae</taxon>
        <taxon>Anguilla</taxon>
    </lineage>
</organism>
<proteinExistence type="predicted"/>
<name>A0A0E9R4S6_ANGAN</name>
<accession>A0A0E9R4S6</accession>
<reference evidence="1" key="1">
    <citation type="submission" date="2014-11" db="EMBL/GenBank/DDBJ databases">
        <authorList>
            <person name="Amaro Gonzalez C."/>
        </authorList>
    </citation>
    <scope>NUCLEOTIDE SEQUENCE</scope>
</reference>
<evidence type="ECO:0000313" key="1">
    <source>
        <dbReference type="EMBL" id="JAH23747.1"/>
    </source>
</evidence>
<protein>
    <submittedName>
        <fullName evidence="1">Uncharacterized protein</fullName>
    </submittedName>
</protein>
<sequence>MEDEGHGPLVEKTLAVEGLPRFISTMYKCRLSLKNNRSSRIAVIHRFSISGSSGQEFLLTE</sequence>
<dbReference type="AlphaFoldDB" id="A0A0E9R4S6"/>
<dbReference type="EMBL" id="GBXM01084830">
    <property type="protein sequence ID" value="JAH23747.1"/>
    <property type="molecule type" value="Transcribed_RNA"/>
</dbReference>
<reference evidence="1" key="2">
    <citation type="journal article" date="2015" name="Fish Shellfish Immunol.">
        <title>Early steps in the European eel (Anguilla anguilla)-Vibrio vulnificus interaction in the gills: Role of the RtxA13 toxin.</title>
        <authorList>
            <person name="Callol A."/>
            <person name="Pajuelo D."/>
            <person name="Ebbesson L."/>
            <person name="Teles M."/>
            <person name="MacKenzie S."/>
            <person name="Amaro C."/>
        </authorList>
    </citation>
    <scope>NUCLEOTIDE SEQUENCE</scope>
</reference>